<dbReference type="Proteomes" id="UP000075902">
    <property type="component" value="Unassembled WGS sequence"/>
</dbReference>
<dbReference type="EnsemblMetazoa" id="AMEC001038-RA">
    <property type="protein sequence ID" value="AMEC001038-PA"/>
    <property type="gene ID" value="AMEC001038"/>
</dbReference>
<evidence type="ECO:0000256" key="1">
    <source>
        <dbReference type="SAM" id="MobiDB-lite"/>
    </source>
</evidence>
<feature type="compositionally biased region" description="Polar residues" evidence="1">
    <location>
        <begin position="17"/>
        <end position="37"/>
    </location>
</feature>
<name>A0A182TES9_9DIPT</name>
<feature type="region of interest" description="Disordered" evidence="1">
    <location>
        <begin position="1"/>
        <end position="37"/>
    </location>
</feature>
<protein>
    <submittedName>
        <fullName evidence="2">Uncharacterized protein</fullName>
    </submittedName>
</protein>
<proteinExistence type="predicted"/>
<dbReference type="AlphaFoldDB" id="A0A182TES9"/>
<evidence type="ECO:0000313" key="2">
    <source>
        <dbReference type="EnsemblMetazoa" id="AMEC001038-PA"/>
    </source>
</evidence>
<keyword evidence="3" id="KW-1185">Reference proteome</keyword>
<reference evidence="3" key="1">
    <citation type="submission" date="2014-01" db="EMBL/GenBank/DDBJ databases">
        <title>The Genome Sequence of Anopheles melas CM1001059_A (V2).</title>
        <authorList>
            <consortium name="The Broad Institute Genomics Platform"/>
            <person name="Neafsey D.E."/>
            <person name="Besansky N."/>
            <person name="Howell P."/>
            <person name="Walton C."/>
            <person name="Young S.K."/>
            <person name="Zeng Q."/>
            <person name="Gargeya S."/>
            <person name="Fitzgerald M."/>
            <person name="Haas B."/>
            <person name="Abouelleil A."/>
            <person name="Allen A.W."/>
            <person name="Alvarado L."/>
            <person name="Arachchi H.M."/>
            <person name="Berlin A.M."/>
            <person name="Chapman S.B."/>
            <person name="Gainer-Dewar J."/>
            <person name="Goldberg J."/>
            <person name="Griggs A."/>
            <person name="Gujja S."/>
            <person name="Hansen M."/>
            <person name="Howarth C."/>
            <person name="Imamovic A."/>
            <person name="Ireland A."/>
            <person name="Larimer J."/>
            <person name="McCowan C."/>
            <person name="Murphy C."/>
            <person name="Pearson M."/>
            <person name="Poon T.W."/>
            <person name="Priest M."/>
            <person name="Roberts A."/>
            <person name="Saif S."/>
            <person name="Shea T."/>
            <person name="Sisk P."/>
            <person name="Sykes S."/>
            <person name="Wortman J."/>
            <person name="Nusbaum C."/>
            <person name="Birren B."/>
        </authorList>
    </citation>
    <scope>NUCLEOTIDE SEQUENCE [LARGE SCALE GENOMIC DNA]</scope>
    <source>
        <strain evidence="3">CM1001059</strain>
    </source>
</reference>
<sequence length="108" mass="11568">MSTELGGIFSPAPRSPYPSSGGMTSLRFSPSHMPSSPWSQPLITWPMPSVKVSGLPRGMLLSNSVPSSSVPWKEIRGANEETVVSCGPFEPYSSLNPFMGTRDVPVTN</sequence>
<evidence type="ECO:0000313" key="3">
    <source>
        <dbReference type="Proteomes" id="UP000075902"/>
    </source>
</evidence>
<accession>A0A182TES9</accession>
<organism evidence="2 3">
    <name type="scientific">Anopheles melas</name>
    <dbReference type="NCBI Taxonomy" id="34690"/>
    <lineage>
        <taxon>Eukaryota</taxon>
        <taxon>Metazoa</taxon>
        <taxon>Ecdysozoa</taxon>
        <taxon>Arthropoda</taxon>
        <taxon>Hexapoda</taxon>
        <taxon>Insecta</taxon>
        <taxon>Pterygota</taxon>
        <taxon>Neoptera</taxon>
        <taxon>Endopterygota</taxon>
        <taxon>Diptera</taxon>
        <taxon>Nematocera</taxon>
        <taxon>Culicoidea</taxon>
        <taxon>Culicidae</taxon>
        <taxon>Anophelinae</taxon>
        <taxon>Anopheles</taxon>
    </lineage>
</organism>
<reference evidence="2" key="2">
    <citation type="submission" date="2020-05" db="UniProtKB">
        <authorList>
            <consortium name="EnsemblMetazoa"/>
        </authorList>
    </citation>
    <scope>IDENTIFICATION</scope>
    <source>
        <strain evidence="2">CM1001059</strain>
    </source>
</reference>
<dbReference type="VEuPathDB" id="VectorBase:AMEC001038"/>